<organism evidence="2 3">
    <name type="scientific">Laccaria amethystina LaAM-08-1</name>
    <dbReference type="NCBI Taxonomy" id="1095629"/>
    <lineage>
        <taxon>Eukaryota</taxon>
        <taxon>Fungi</taxon>
        <taxon>Dikarya</taxon>
        <taxon>Basidiomycota</taxon>
        <taxon>Agaricomycotina</taxon>
        <taxon>Agaricomycetes</taxon>
        <taxon>Agaricomycetidae</taxon>
        <taxon>Agaricales</taxon>
        <taxon>Agaricineae</taxon>
        <taxon>Hydnangiaceae</taxon>
        <taxon>Laccaria</taxon>
    </lineage>
</organism>
<dbReference type="Proteomes" id="UP000054477">
    <property type="component" value="Unassembled WGS sequence"/>
</dbReference>
<dbReference type="EMBL" id="KN838860">
    <property type="protein sequence ID" value="KIJ93175.1"/>
    <property type="molecule type" value="Genomic_DNA"/>
</dbReference>
<dbReference type="HOGENOM" id="CLU_033651_0_0_1"/>
<feature type="compositionally biased region" description="Polar residues" evidence="1">
    <location>
        <begin position="1"/>
        <end position="16"/>
    </location>
</feature>
<dbReference type="OrthoDB" id="2974017at2759"/>
<reference evidence="3" key="2">
    <citation type="submission" date="2015-01" db="EMBL/GenBank/DDBJ databases">
        <title>Evolutionary Origins and Diversification of the Mycorrhizal Mutualists.</title>
        <authorList>
            <consortium name="DOE Joint Genome Institute"/>
            <consortium name="Mycorrhizal Genomics Consortium"/>
            <person name="Kohler A."/>
            <person name="Kuo A."/>
            <person name="Nagy L.G."/>
            <person name="Floudas D."/>
            <person name="Copeland A."/>
            <person name="Barry K.W."/>
            <person name="Cichocki N."/>
            <person name="Veneault-Fourrey C."/>
            <person name="LaButti K."/>
            <person name="Lindquist E.A."/>
            <person name="Lipzen A."/>
            <person name="Lundell T."/>
            <person name="Morin E."/>
            <person name="Murat C."/>
            <person name="Riley R."/>
            <person name="Ohm R."/>
            <person name="Sun H."/>
            <person name="Tunlid A."/>
            <person name="Henrissat B."/>
            <person name="Grigoriev I.V."/>
            <person name="Hibbett D.S."/>
            <person name="Martin F."/>
        </authorList>
    </citation>
    <scope>NUCLEOTIDE SEQUENCE [LARGE SCALE GENOMIC DNA]</scope>
    <source>
        <strain evidence="3">LaAM-08-1</strain>
    </source>
</reference>
<feature type="region of interest" description="Disordered" evidence="1">
    <location>
        <begin position="1"/>
        <end position="34"/>
    </location>
</feature>
<evidence type="ECO:0000313" key="2">
    <source>
        <dbReference type="EMBL" id="KIJ93175.1"/>
    </source>
</evidence>
<proteinExistence type="predicted"/>
<evidence type="ECO:0000256" key="1">
    <source>
        <dbReference type="SAM" id="MobiDB-lite"/>
    </source>
</evidence>
<keyword evidence="3" id="KW-1185">Reference proteome</keyword>
<protein>
    <submittedName>
        <fullName evidence="2">Uncharacterized protein</fullName>
    </submittedName>
</protein>
<evidence type="ECO:0000313" key="3">
    <source>
        <dbReference type="Proteomes" id="UP000054477"/>
    </source>
</evidence>
<sequence length="368" mass="40379">MHLSSSVAQESPTSPHVASLDGRGSGDISPRRKGSAKGIRHLYYRLYTKDGAIESYNYTYSNDRSMGRILTKAVAPPHTVSSLKRYLCKIEGFPGAEKSDLYEALSSHCAIMPDSTRISLLGQSGIGSSVDDPAALVIGNKDVEKRAGNTDVSKDLSETPDTTDTRHVYYRVYDDVGEMTSKTHFDKDDTSLGRVDVLSIAPPRTVSSLKSRLLKAEDCLGDGVQLFEDMGSDSPMDDTDVLTLLGDDYPGSTEDQPTAIVCKKRPVITLPPATSNKIQAIKAKITESYKHYPTNWLPISTGEVFFTDGIVIQHPGFLDDSHRFKGYMATNSAGRKGCQYLSRPLHRVVSYHTFCQLSRTVSTLIVLK</sequence>
<gene>
    <name evidence="2" type="ORF">K443DRAFT_646810</name>
</gene>
<name>A0A0C9WQ39_9AGAR</name>
<dbReference type="AlphaFoldDB" id="A0A0C9WQ39"/>
<accession>A0A0C9WQ39</accession>
<reference evidence="2 3" key="1">
    <citation type="submission" date="2014-04" db="EMBL/GenBank/DDBJ databases">
        <authorList>
            <consortium name="DOE Joint Genome Institute"/>
            <person name="Kuo A."/>
            <person name="Kohler A."/>
            <person name="Nagy L.G."/>
            <person name="Floudas D."/>
            <person name="Copeland A."/>
            <person name="Barry K.W."/>
            <person name="Cichocki N."/>
            <person name="Veneault-Fourrey C."/>
            <person name="LaButti K."/>
            <person name="Lindquist E.A."/>
            <person name="Lipzen A."/>
            <person name="Lundell T."/>
            <person name="Morin E."/>
            <person name="Murat C."/>
            <person name="Sun H."/>
            <person name="Tunlid A."/>
            <person name="Henrissat B."/>
            <person name="Grigoriev I.V."/>
            <person name="Hibbett D.S."/>
            <person name="Martin F."/>
            <person name="Nordberg H.P."/>
            <person name="Cantor M.N."/>
            <person name="Hua S.X."/>
        </authorList>
    </citation>
    <scope>NUCLEOTIDE SEQUENCE [LARGE SCALE GENOMIC DNA]</scope>
    <source>
        <strain evidence="2 3">LaAM-08-1</strain>
    </source>
</reference>